<feature type="compositionally biased region" description="Acidic residues" evidence="10">
    <location>
        <begin position="1010"/>
        <end position="1019"/>
    </location>
</feature>
<reference evidence="11" key="3">
    <citation type="submission" date="2025-09" db="UniProtKB">
        <authorList>
            <consortium name="Ensembl"/>
        </authorList>
    </citation>
    <scope>IDENTIFICATION</scope>
</reference>
<name>A0A665WVE4_ECHNA</name>
<keyword evidence="5 9" id="KW-0175">Coiled coil</keyword>
<dbReference type="PANTHER" id="PTHR18861">
    <property type="entry name" value="ELKS/RAB6-INTERACTING/CAST PROTEIN"/>
    <property type="match status" value="1"/>
</dbReference>
<comment type="subcellular location">
    <subcellularLocation>
        <location evidence="1">Cytoplasm</location>
        <location evidence="1">Cytoskeleton</location>
    </subcellularLocation>
    <subcellularLocation>
        <location evidence="8">Presynapse</location>
    </subcellularLocation>
</comment>
<dbReference type="GO" id="GO:0098882">
    <property type="term" value="F:structural constituent of presynaptic active zone"/>
    <property type="evidence" value="ECO:0007669"/>
    <property type="project" value="TreeGrafter"/>
</dbReference>
<evidence type="ECO:0000256" key="9">
    <source>
        <dbReference type="SAM" id="Coils"/>
    </source>
</evidence>
<feature type="region of interest" description="Disordered" evidence="10">
    <location>
        <begin position="632"/>
        <end position="652"/>
    </location>
</feature>
<dbReference type="GO" id="GO:0048167">
    <property type="term" value="P:regulation of synaptic plasticity"/>
    <property type="evidence" value="ECO:0007669"/>
    <property type="project" value="TreeGrafter"/>
</dbReference>
<protein>
    <submittedName>
        <fullName evidence="11">ELKS/Rab6-interacting/CAST family member 1-like</fullName>
    </submittedName>
</protein>
<sequence>MYGSSRSISKLDVVGSNGNGSVSGSPGRSPRLPRSPRLGHRRNSSSSSTGGLTGSSKTLSMENIQSLNAAYATGGPMYFTDTAEDPVGIGSLGSGLNPSLPKSTMTLGKAGARVPYGVRAAVMGSSPNINTGGGGGGGAVMPSDAIVFGGDIQNQPPQASTVPHSMRQVRDGAMSDLQTQLREVLRENELLRRELEGKESKLSSSMNSIKTFWSPELKKERALRKDEATKMAVWKEQYRVVQEETQHLQCTIQALQDELRIQRDLNQLFQSDYSATGHLGSQPIPPQEMTEENFVRLHGEYERQVKELFLLRKTVEEMELRIDTQKHTLTARDESIKKLLEMLQSKGLSSRATEEDHERTRRLADAEMTIHQLEGLLERKDKEMLQLREELHRRYEAAPESTKTKALQTVIEMKDAKISSLERGMRELEEEVNMLKSNGALSSEEREEEIKQMEVYRSHSKFMKTKMEQAKQDLSRKDSELLALRTKLDTLNNQFSDSKQHVDVLKESLTAKEQRAAILQTEVDALRLRLEEKESLLSKKSQQISELTEEKSTQQGEITDLKDMLDVKERKVNVLQKKIENLQDQLRDKEKQLSGLKDRVKSLQTDTSNTDTALGTLEEALAEKERIIERLKEQREREEREKGEEMDSSKKELKELREKVSQLQADLADREASVLDLKEKASSLASSTLKKDNRLKSLEIGLEQKREECVKLENQLKKAHSVVAESQASTELSERISCLEEEVTQHKEDAGKAQSEVERLLEILREMENEKNDKEKKIHELERQMKEQSKKVANLKHKEQLEKSRNAQLMEEAKKREDNLNESSLQIKDSLRQKQDRIEELEEALRESVQITAEREVVLAQEEQARTQAEKQVEDLLVAMEKVKQELEVMKAKLSSTQLSLAEKEGHLTTLRAERRKHLEEVLEMKQEALLAAISEKDANIALLELSSSKKKKTQEEVAALKREKDSLVQQLKQQTQNRMKLMADNYEDDHLKVVSPNSEQPNNHKPSPDQDDEEGIWA</sequence>
<feature type="compositionally biased region" description="Low complexity" evidence="10">
    <location>
        <begin position="14"/>
        <end position="36"/>
    </location>
</feature>
<keyword evidence="6" id="KW-0206">Cytoskeleton</keyword>
<keyword evidence="2" id="KW-0963">Cytoplasm</keyword>
<feature type="region of interest" description="Disordered" evidence="10">
    <location>
        <begin position="984"/>
        <end position="1019"/>
    </location>
</feature>
<evidence type="ECO:0000313" key="11">
    <source>
        <dbReference type="Ensembl" id="ENSENLP00000047978.1"/>
    </source>
</evidence>
<evidence type="ECO:0000313" key="12">
    <source>
        <dbReference type="Proteomes" id="UP000472264"/>
    </source>
</evidence>
<reference evidence="11" key="2">
    <citation type="submission" date="2025-08" db="UniProtKB">
        <authorList>
            <consortium name="Ensembl"/>
        </authorList>
    </citation>
    <scope>IDENTIFICATION</scope>
</reference>
<dbReference type="InterPro" id="IPR019323">
    <property type="entry name" value="ELKS/CAST"/>
</dbReference>
<dbReference type="GO" id="GO:0030424">
    <property type="term" value="C:axon"/>
    <property type="evidence" value="ECO:0007669"/>
    <property type="project" value="UniProtKB-SubCell"/>
</dbReference>
<reference evidence="11" key="1">
    <citation type="submission" date="2021-04" db="EMBL/GenBank/DDBJ databases">
        <authorList>
            <consortium name="Wellcome Sanger Institute Data Sharing"/>
        </authorList>
    </citation>
    <scope>NUCLEOTIDE SEQUENCE [LARGE SCALE GENOMIC DNA]</scope>
</reference>
<dbReference type="Pfam" id="PF10174">
    <property type="entry name" value="Cast"/>
    <property type="match status" value="1"/>
</dbReference>
<feature type="compositionally biased region" description="Basic and acidic residues" evidence="10">
    <location>
        <begin position="786"/>
        <end position="819"/>
    </location>
</feature>
<keyword evidence="3" id="KW-0597">Phosphoprotein</keyword>
<evidence type="ECO:0000256" key="5">
    <source>
        <dbReference type="ARBA" id="ARBA00023054"/>
    </source>
</evidence>
<keyword evidence="7" id="KW-0966">Cell projection</keyword>
<evidence type="ECO:0000256" key="1">
    <source>
        <dbReference type="ARBA" id="ARBA00004245"/>
    </source>
</evidence>
<dbReference type="PANTHER" id="PTHR18861:SF1">
    <property type="entry name" value="ELKS_RAB6-INTERACTING_CAST FAMILY MEMBER 1"/>
    <property type="match status" value="1"/>
</dbReference>
<feature type="region of interest" description="Disordered" evidence="10">
    <location>
        <begin position="1"/>
        <end position="58"/>
    </location>
</feature>
<proteinExistence type="predicted"/>
<dbReference type="SUPFAM" id="SSF90257">
    <property type="entry name" value="Myosin rod fragments"/>
    <property type="match status" value="1"/>
</dbReference>
<evidence type="ECO:0000256" key="10">
    <source>
        <dbReference type="SAM" id="MobiDB-lite"/>
    </source>
</evidence>
<feature type="compositionally biased region" description="Polar residues" evidence="10">
    <location>
        <begin position="996"/>
        <end position="1006"/>
    </location>
</feature>
<evidence type="ECO:0000256" key="6">
    <source>
        <dbReference type="ARBA" id="ARBA00023212"/>
    </source>
</evidence>
<dbReference type="Ensembl" id="ENSENLT00000049125.1">
    <property type="protein sequence ID" value="ENSENLP00000047978.1"/>
    <property type="gene ID" value="ENSENLG00000019966.1"/>
</dbReference>
<dbReference type="Gene3D" id="1.10.287.1490">
    <property type="match status" value="1"/>
</dbReference>
<keyword evidence="4" id="KW-0770">Synapse</keyword>
<evidence type="ECO:0000256" key="8">
    <source>
        <dbReference type="ARBA" id="ARBA00034106"/>
    </source>
</evidence>
<feature type="compositionally biased region" description="Low complexity" evidence="10">
    <location>
        <begin position="44"/>
        <end position="58"/>
    </location>
</feature>
<dbReference type="GO" id="GO:0007274">
    <property type="term" value="P:neuromuscular synaptic transmission"/>
    <property type="evidence" value="ECO:0007669"/>
    <property type="project" value="TreeGrafter"/>
</dbReference>
<dbReference type="Proteomes" id="UP000472264">
    <property type="component" value="Chromosome 23"/>
</dbReference>
<dbReference type="AlphaFoldDB" id="A0A665WVE4"/>
<keyword evidence="12" id="KW-1185">Reference proteome</keyword>
<gene>
    <name evidence="11" type="primary">LOC115036714</name>
</gene>
<organism evidence="11 12">
    <name type="scientific">Echeneis naucrates</name>
    <name type="common">Live sharksucker</name>
    <dbReference type="NCBI Taxonomy" id="173247"/>
    <lineage>
        <taxon>Eukaryota</taxon>
        <taxon>Metazoa</taxon>
        <taxon>Chordata</taxon>
        <taxon>Craniata</taxon>
        <taxon>Vertebrata</taxon>
        <taxon>Euteleostomi</taxon>
        <taxon>Actinopterygii</taxon>
        <taxon>Neopterygii</taxon>
        <taxon>Teleostei</taxon>
        <taxon>Neoteleostei</taxon>
        <taxon>Acanthomorphata</taxon>
        <taxon>Carangaria</taxon>
        <taxon>Carangiformes</taxon>
        <taxon>Echeneidae</taxon>
        <taxon>Echeneis</taxon>
    </lineage>
</organism>
<evidence type="ECO:0000256" key="2">
    <source>
        <dbReference type="ARBA" id="ARBA00022490"/>
    </source>
</evidence>
<evidence type="ECO:0000256" key="4">
    <source>
        <dbReference type="ARBA" id="ARBA00023018"/>
    </source>
</evidence>
<evidence type="ECO:0000256" key="7">
    <source>
        <dbReference type="ARBA" id="ARBA00023273"/>
    </source>
</evidence>
<evidence type="ECO:0000256" key="3">
    <source>
        <dbReference type="ARBA" id="ARBA00022553"/>
    </source>
</evidence>
<feature type="region of interest" description="Disordered" evidence="10">
    <location>
        <begin position="786"/>
        <end position="832"/>
    </location>
</feature>
<accession>A0A665WVE4</accession>
<dbReference type="GO" id="GO:0048788">
    <property type="term" value="C:cytoskeleton of presynaptic active zone"/>
    <property type="evidence" value="ECO:0007669"/>
    <property type="project" value="TreeGrafter"/>
</dbReference>
<feature type="coiled-coil region" evidence="9">
    <location>
        <begin position="174"/>
        <end position="201"/>
    </location>
</feature>